<feature type="domain" description="BEN" evidence="2">
    <location>
        <begin position="227"/>
        <end position="316"/>
    </location>
</feature>
<dbReference type="SMART" id="SM01025">
    <property type="entry name" value="BEN"/>
    <property type="match status" value="1"/>
</dbReference>
<proteinExistence type="predicted"/>
<name>A0A6P6PQM9_CARAU</name>
<evidence type="ECO:0000313" key="4">
    <source>
        <dbReference type="RefSeq" id="XP_026123089.1"/>
    </source>
</evidence>
<evidence type="ECO:0000313" key="3">
    <source>
        <dbReference type="Proteomes" id="UP000515129"/>
    </source>
</evidence>
<dbReference type="AlphaFoldDB" id="A0A6P6PQM9"/>
<dbReference type="Pfam" id="PF10523">
    <property type="entry name" value="BEN"/>
    <property type="match status" value="1"/>
</dbReference>
<dbReference type="GeneID" id="113105921"/>
<feature type="region of interest" description="Disordered" evidence="1">
    <location>
        <begin position="1"/>
        <end position="30"/>
    </location>
</feature>
<evidence type="ECO:0000259" key="2">
    <source>
        <dbReference type="PROSITE" id="PS51457"/>
    </source>
</evidence>
<keyword evidence="3" id="KW-1185">Reference proteome</keyword>
<dbReference type="OrthoDB" id="8186171at2759"/>
<evidence type="ECO:0000256" key="1">
    <source>
        <dbReference type="SAM" id="MobiDB-lite"/>
    </source>
</evidence>
<sequence length="321" mass="35875">MANVKAAGANVSAPPRKKNTLESSDDETDIEMKRQYEKAKRQKKVAKERILTQLKDTLRKPLHSTPCRTNPLHSEEEVESETVDTNVDLFNYPGNSQPTKQKKVANERVLTQLKHTLRKPLHSDPRRTNPLHSEEEVQAETVDTNVDLFDYPENFQPTDTLDAAEASGESVEQPLFVSGEVLKALKEIPTLVQCVKELISSMNRGIDTASTSSGSSSSAQEMISLGNMAVQVNKTCFRRLNRSRMSLFTQELAVLLFGREVLGSSSLTGNRSQKERLNPEKMNALIDTVISEFPGTSQSEVRAVIRRKCNNESFVSKKKTL</sequence>
<gene>
    <name evidence="4" type="primary">LOC113105921</name>
</gene>
<dbReference type="InterPro" id="IPR018379">
    <property type="entry name" value="BEN_domain"/>
</dbReference>
<protein>
    <submittedName>
        <fullName evidence="4">Uncharacterized protein LOC113105921</fullName>
    </submittedName>
</protein>
<dbReference type="KEGG" id="caua:113105921"/>
<reference evidence="4" key="1">
    <citation type="submission" date="2025-08" db="UniProtKB">
        <authorList>
            <consortium name="RefSeq"/>
        </authorList>
    </citation>
    <scope>IDENTIFICATION</scope>
    <source>
        <strain evidence="4">Wakin</strain>
        <tissue evidence="4">Muscle</tissue>
    </source>
</reference>
<organism evidence="3 4">
    <name type="scientific">Carassius auratus</name>
    <name type="common">Goldfish</name>
    <dbReference type="NCBI Taxonomy" id="7957"/>
    <lineage>
        <taxon>Eukaryota</taxon>
        <taxon>Metazoa</taxon>
        <taxon>Chordata</taxon>
        <taxon>Craniata</taxon>
        <taxon>Vertebrata</taxon>
        <taxon>Euteleostomi</taxon>
        <taxon>Actinopterygii</taxon>
        <taxon>Neopterygii</taxon>
        <taxon>Teleostei</taxon>
        <taxon>Ostariophysi</taxon>
        <taxon>Cypriniformes</taxon>
        <taxon>Cyprinidae</taxon>
        <taxon>Cyprininae</taxon>
        <taxon>Carassius</taxon>
    </lineage>
</organism>
<dbReference type="Proteomes" id="UP000515129">
    <property type="component" value="Chromosome 7"/>
</dbReference>
<accession>A0A6P6PQM9</accession>
<feature type="region of interest" description="Disordered" evidence="1">
    <location>
        <begin position="57"/>
        <end position="82"/>
    </location>
</feature>
<dbReference type="GO" id="GO:0003677">
    <property type="term" value="F:DNA binding"/>
    <property type="evidence" value="ECO:0007669"/>
    <property type="project" value="InterPro"/>
</dbReference>
<dbReference type="PROSITE" id="PS51457">
    <property type="entry name" value="BEN"/>
    <property type="match status" value="1"/>
</dbReference>
<dbReference type="RefSeq" id="XP_026123089.1">
    <property type="nucleotide sequence ID" value="XM_026267304.1"/>
</dbReference>
<dbReference type="Gene3D" id="1.10.10.2590">
    <property type="entry name" value="BEN domain"/>
    <property type="match status" value="1"/>
</dbReference>